<evidence type="ECO:0000313" key="2">
    <source>
        <dbReference type="Proteomes" id="UP000515125"/>
    </source>
</evidence>
<dbReference type="OrthoDB" id="348433at2759"/>
<evidence type="ECO:0000313" key="3">
    <source>
        <dbReference type="RefSeq" id="XP_026192515.1"/>
    </source>
</evidence>
<feature type="compositionally biased region" description="Low complexity" evidence="1">
    <location>
        <begin position="76"/>
        <end position="88"/>
    </location>
</feature>
<dbReference type="AlphaFoldDB" id="A0A6P6RZH9"/>
<feature type="compositionally biased region" description="Basic and acidic residues" evidence="1">
    <location>
        <begin position="201"/>
        <end position="211"/>
    </location>
</feature>
<feature type="region of interest" description="Disordered" evidence="1">
    <location>
        <begin position="310"/>
        <end position="338"/>
    </location>
</feature>
<protein>
    <submittedName>
        <fullName evidence="3">Uncharacterized protein LOC34622963</fullName>
    </submittedName>
</protein>
<gene>
    <name evidence="3" type="primary">LOC34622963</name>
</gene>
<proteinExistence type="predicted"/>
<name>A0A6P6RZH9_9EIME</name>
<dbReference type="RefSeq" id="XP_026192515.1">
    <property type="nucleotide sequence ID" value="XM_026336730.1"/>
</dbReference>
<feature type="region of interest" description="Disordered" evidence="1">
    <location>
        <begin position="201"/>
        <end position="254"/>
    </location>
</feature>
<sequence length="413" mass="43902">MASGRRRRGGEEEVKSKKKGKAPRAASRESPLPAKKRTEERNEGLSSGRVSKGKAAISPAGGKRSEPPPQRRHSMSSRSSGSSSRSHSPLPKETTSESDNFWAKQASAWVNNKTSEQGPTALMALIATQAAVQMASQAEGSAHAMPGSLCPPGGRGSLSHPSAPKRDGSVYPKILSLGGGGENGLQGKSIPQWLRDVVREAGSKKGARDGKEGEEEEGGQLFTPSSKGAQSPRDASPAAAKDPMEKDSEGTSQPLLVEQIKEVVTEILSAVTDEIFREAAREAISNQRRKQRITGKTTIGLKLQGAGAANETDFQKEQSQQAEGNVATGFRKREDQEKLSSGVVNSDALAVGAYRCPSSATPPPPGVFSIVIYEDGLEFARVPFNGTHLLFGTSNKFANIIDSHVTQQQKPQR</sequence>
<feature type="region of interest" description="Disordered" evidence="1">
    <location>
        <begin position="136"/>
        <end position="172"/>
    </location>
</feature>
<dbReference type="GeneID" id="34622963"/>
<dbReference type="Proteomes" id="UP000515125">
    <property type="component" value="Unplaced"/>
</dbReference>
<accession>A0A6P6RZH9</accession>
<feature type="region of interest" description="Disordered" evidence="1">
    <location>
        <begin position="1"/>
        <end position="99"/>
    </location>
</feature>
<organism evidence="2 3">
    <name type="scientific">Cyclospora cayetanensis</name>
    <dbReference type="NCBI Taxonomy" id="88456"/>
    <lineage>
        <taxon>Eukaryota</taxon>
        <taxon>Sar</taxon>
        <taxon>Alveolata</taxon>
        <taxon>Apicomplexa</taxon>
        <taxon>Conoidasida</taxon>
        <taxon>Coccidia</taxon>
        <taxon>Eucoccidiorida</taxon>
        <taxon>Eimeriorina</taxon>
        <taxon>Eimeriidae</taxon>
        <taxon>Cyclospora</taxon>
    </lineage>
</organism>
<evidence type="ECO:0000256" key="1">
    <source>
        <dbReference type="SAM" id="MobiDB-lite"/>
    </source>
</evidence>
<reference evidence="3" key="1">
    <citation type="submission" date="2025-08" db="UniProtKB">
        <authorList>
            <consortium name="RefSeq"/>
        </authorList>
    </citation>
    <scope>IDENTIFICATION</scope>
</reference>
<keyword evidence="2" id="KW-1185">Reference proteome</keyword>